<evidence type="ECO:0000256" key="4">
    <source>
        <dbReference type="ARBA" id="ARBA00022670"/>
    </source>
</evidence>
<keyword evidence="11" id="KW-0325">Glycoprotein</keyword>
<dbReference type="PANTHER" id="PTHR12053">
    <property type="entry name" value="PROTEASE FAMILY M28 PLASMA GLUTAMATE CARBOXYPEPTIDASE-RELATED"/>
    <property type="match status" value="1"/>
</dbReference>
<keyword evidence="3" id="KW-0964">Secreted</keyword>
<keyword evidence="9" id="KW-0482">Metalloprotease</keyword>
<comment type="similarity">
    <text evidence="2">Belongs to the peptidase M28 family.</text>
</comment>
<dbReference type="Gene3D" id="3.40.630.10">
    <property type="entry name" value="Zn peptidases"/>
    <property type="match status" value="1"/>
</dbReference>
<dbReference type="GO" id="GO:0046872">
    <property type="term" value="F:metal ion binding"/>
    <property type="evidence" value="ECO:0007669"/>
    <property type="project" value="UniProtKB-KW"/>
</dbReference>
<reference evidence="14" key="1">
    <citation type="submission" date="2022-11" db="UniProtKB">
        <authorList>
            <consortium name="WormBaseParasite"/>
        </authorList>
    </citation>
    <scope>IDENTIFICATION</scope>
</reference>
<organism evidence="13 14">
    <name type="scientific">Ditylenchus dipsaci</name>
    <dbReference type="NCBI Taxonomy" id="166011"/>
    <lineage>
        <taxon>Eukaryota</taxon>
        <taxon>Metazoa</taxon>
        <taxon>Ecdysozoa</taxon>
        <taxon>Nematoda</taxon>
        <taxon>Chromadorea</taxon>
        <taxon>Rhabditida</taxon>
        <taxon>Tylenchina</taxon>
        <taxon>Tylenchomorpha</taxon>
        <taxon>Sphaerularioidea</taxon>
        <taxon>Anguinidae</taxon>
        <taxon>Anguininae</taxon>
        <taxon>Ditylenchus</taxon>
    </lineage>
</organism>
<keyword evidence="5" id="KW-0479">Metal-binding</keyword>
<evidence type="ECO:0000256" key="6">
    <source>
        <dbReference type="ARBA" id="ARBA00022729"/>
    </source>
</evidence>
<dbReference type="Proteomes" id="UP000887574">
    <property type="component" value="Unplaced"/>
</dbReference>
<proteinExistence type="inferred from homology"/>
<evidence type="ECO:0000313" key="13">
    <source>
        <dbReference type="Proteomes" id="UP000887574"/>
    </source>
</evidence>
<sequence length="172" mass="19355">MDPIKTENSPLLRKINASFKALYFAIAAILIVLAVVLVLLVLLLVAASKDGQNDNLVSYNNCNCSAVEPLSKSPSLSPSSNYVSQKFRKSLFELLDYITKGDAYNSGYKWLEVLADDFGHRQVGSESLERAIDFTVEKLKEDSFDNVHTEQVDHLPHWVRARIKCICYNLED</sequence>
<dbReference type="GO" id="GO:0005576">
    <property type="term" value="C:extracellular region"/>
    <property type="evidence" value="ECO:0007669"/>
    <property type="project" value="UniProtKB-SubCell"/>
</dbReference>
<dbReference type="GO" id="GO:0070573">
    <property type="term" value="F:metallodipeptidase activity"/>
    <property type="evidence" value="ECO:0007669"/>
    <property type="project" value="InterPro"/>
</dbReference>
<dbReference type="InterPro" id="IPR039866">
    <property type="entry name" value="CPQ"/>
</dbReference>
<feature type="transmembrane region" description="Helical" evidence="12">
    <location>
        <begin position="21"/>
        <end position="47"/>
    </location>
</feature>
<keyword evidence="7" id="KW-0378">Hydrolase</keyword>
<protein>
    <submittedName>
        <fullName evidence="14">Uncharacterized protein</fullName>
    </submittedName>
</protein>
<evidence type="ECO:0000256" key="10">
    <source>
        <dbReference type="ARBA" id="ARBA00023145"/>
    </source>
</evidence>
<dbReference type="GO" id="GO:0006508">
    <property type="term" value="P:proteolysis"/>
    <property type="evidence" value="ECO:0007669"/>
    <property type="project" value="UniProtKB-KW"/>
</dbReference>
<keyword evidence="6" id="KW-0732">Signal</keyword>
<keyword evidence="4" id="KW-0645">Protease</keyword>
<evidence type="ECO:0000256" key="7">
    <source>
        <dbReference type="ARBA" id="ARBA00022801"/>
    </source>
</evidence>
<evidence type="ECO:0000256" key="2">
    <source>
        <dbReference type="ARBA" id="ARBA00010918"/>
    </source>
</evidence>
<keyword evidence="13" id="KW-1185">Reference proteome</keyword>
<evidence type="ECO:0000256" key="11">
    <source>
        <dbReference type="ARBA" id="ARBA00023180"/>
    </source>
</evidence>
<keyword evidence="12" id="KW-1133">Transmembrane helix</keyword>
<evidence type="ECO:0000256" key="5">
    <source>
        <dbReference type="ARBA" id="ARBA00022723"/>
    </source>
</evidence>
<keyword evidence="8" id="KW-0862">Zinc</keyword>
<evidence type="ECO:0000256" key="12">
    <source>
        <dbReference type="SAM" id="Phobius"/>
    </source>
</evidence>
<accession>A0A915CM81</accession>
<evidence type="ECO:0000256" key="1">
    <source>
        <dbReference type="ARBA" id="ARBA00004613"/>
    </source>
</evidence>
<keyword evidence="10" id="KW-0865">Zymogen</keyword>
<evidence type="ECO:0000256" key="3">
    <source>
        <dbReference type="ARBA" id="ARBA00022525"/>
    </source>
</evidence>
<dbReference type="PANTHER" id="PTHR12053:SF3">
    <property type="entry name" value="CARBOXYPEPTIDASE Q"/>
    <property type="match status" value="1"/>
</dbReference>
<keyword evidence="12" id="KW-0812">Transmembrane</keyword>
<keyword evidence="12" id="KW-0472">Membrane</keyword>
<dbReference type="AlphaFoldDB" id="A0A915CM81"/>
<evidence type="ECO:0000256" key="8">
    <source>
        <dbReference type="ARBA" id="ARBA00022833"/>
    </source>
</evidence>
<evidence type="ECO:0000313" key="14">
    <source>
        <dbReference type="WBParaSite" id="jg10119"/>
    </source>
</evidence>
<dbReference type="WBParaSite" id="jg10119">
    <property type="protein sequence ID" value="jg10119"/>
    <property type="gene ID" value="jg10119"/>
</dbReference>
<evidence type="ECO:0000256" key="9">
    <source>
        <dbReference type="ARBA" id="ARBA00023049"/>
    </source>
</evidence>
<comment type="subcellular location">
    <subcellularLocation>
        <location evidence="1">Secreted</location>
    </subcellularLocation>
</comment>
<name>A0A915CM81_9BILA</name>